<evidence type="ECO:0000313" key="2">
    <source>
        <dbReference type="EMBL" id="MBD1270246.1"/>
    </source>
</evidence>
<sequence length="64" mass="7199">MPGDREAETPAERRARLERAARLLGDLMPSTTRDETSEGWGDEAKGTSRDDELRRDVPPHHGKD</sequence>
<dbReference type="AlphaFoldDB" id="A0A8I0KGY9"/>
<name>A0A8I0KGY9_9ACTN</name>
<feature type="compositionally biased region" description="Basic and acidic residues" evidence="1">
    <location>
        <begin position="32"/>
        <end position="64"/>
    </location>
</feature>
<reference evidence="2" key="2">
    <citation type="submission" date="2020-09" db="EMBL/GenBank/DDBJ databases">
        <title>Novel species in genus Aeromicrobium.</title>
        <authorList>
            <person name="Zhang G."/>
        </authorList>
    </citation>
    <scope>NUCLEOTIDE SEQUENCE</scope>
    <source>
        <strain evidence="2">SSW1-57</strain>
    </source>
</reference>
<comment type="caution">
    <text evidence="2">The sequence shown here is derived from an EMBL/GenBank/DDBJ whole genome shotgun (WGS) entry which is preliminary data.</text>
</comment>
<feature type="region of interest" description="Disordered" evidence="1">
    <location>
        <begin position="20"/>
        <end position="64"/>
    </location>
</feature>
<dbReference type="Proteomes" id="UP000587211">
    <property type="component" value="Unassembled WGS sequence"/>
</dbReference>
<dbReference type="EMBL" id="JACWMT010000001">
    <property type="protein sequence ID" value="MBD1270246.1"/>
    <property type="molecule type" value="Genomic_DNA"/>
</dbReference>
<evidence type="ECO:0000313" key="4">
    <source>
        <dbReference type="Proteomes" id="UP000587211"/>
    </source>
</evidence>
<dbReference type="RefSeq" id="WP_179426384.1">
    <property type="nucleotide sequence ID" value="NZ_BAAAMP010000002.1"/>
</dbReference>
<evidence type="ECO:0000313" key="3">
    <source>
        <dbReference type="EMBL" id="NYI39096.1"/>
    </source>
</evidence>
<organism evidence="2 5">
    <name type="scientific">Aeromicrobium tamlense</name>
    <dbReference type="NCBI Taxonomy" id="375541"/>
    <lineage>
        <taxon>Bacteria</taxon>
        <taxon>Bacillati</taxon>
        <taxon>Actinomycetota</taxon>
        <taxon>Actinomycetes</taxon>
        <taxon>Propionibacteriales</taxon>
        <taxon>Nocardioidaceae</taxon>
        <taxon>Aeromicrobium</taxon>
    </lineage>
</organism>
<dbReference type="Proteomes" id="UP000659061">
    <property type="component" value="Unassembled WGS sequence"/>
</dbReference>
<proteinExistence type="predicted"/>
<reference evidence="3 4" key="1">
    <citation type="submission" date="2020-07" db="EMBL/GenBank/DDBJ databases">
        <title>Sequencing the genomes of 1000 actinobacteria strains.</title>
        <authorList>
            <person name="Klenk H.-P."/>
        </authorList>
    </citation>
    <scope>NUCLEOTIDE SEQUENCE [LARGE SCALE GENOMIC DNA]</scope>
    <source>
        <strain evidence="3 4">DSM 19087</strain>
    </source>
</reference>
<gene>
    <name evidence="3" type="ORF">BJ975_002471</name>
    <name evidence="2" type="ORF">IDH50_08395</name>
</gene>
<dbReference type="EMBL" id="JACBZN010000001">
    <property type="protein sequence ID" value="NYI39096.1"/>
    <property type="molecule type" value="Genomic_DNA"/>
</dbReference>
<accession>A0A8I0KGY9</accession>
<keyword evidence="4" id="KW-1185">Reference proteome</keyword>
<evidence type="ECO:0000256" key="1">
    <source>
        <dbReference type="SAM" id="MobiDB-lite"/>
    </source>
</evidence>
<protein>
    <submittedName>
        <fullName evidence="2">Uncharacterized protein</fullName>
    </submittedName>
</protein>
<evidence type="ECO:0000313" key="5">
    <source>
        <dbReference type="Proteomes" id="UP000659061"/>
    </source>
</evidence>